<evidence type="ECO:0000256" key="1">
    <source>
        <dbReference type="SAM" id="MobiDB-lite"/>
    </source>
</evidence>
<evidence type="ECO:0000313" key="2">
    <source>
        <dbReference type="EMBL" id="UBF22624.1"/>
    </source>
</evidence>
<reference evidence="2" key="1">
    <citation type="submission" date="2021-05" db="EMBL/GenBank/DDBJ databases">
        <title>Diversity, taxonomy and evolution of archaeal viruses of the class Caudoviricetes.</title>
        <authorList>
            <person name="Liu Y."/>
            <person name="Demina T.A."/>
            <person name="Roux S."/>
            <person name="Aiewsakun P."/>
            <person name="Kazlauskas D."/>
            <person name="Simmonds P."/>
            <person name="Prangishvili D."/>
            <person name="Oksanen H.M."/>
            <person name="Krupovic M."/>
        </authorList>
    </citation>
    <scope>NUCLEOTIDE SEQUENCE</scope>
    <source>
        <strain evidence="2">HRTV-25/14</strain>
    </source>
</reference>
<name>A0AAE8XZT6_9CAUD</name>
<accession>A0AAE8XZT6</accession>
<organism evidence="2 3">
    <name type="scientific">Halorubrum tailed virus 25</name>
    <dbReference type="NCBI Taxonomy" id="2878006"/>
    <lineage>
        <taxon>Viruses</taxon>
        <taxon>Duplodnaviria</taxon>
        <taxon>Heunggongvirae</taxon>
        <taxon>Uroviricota</taxon>
        <taxon>Caudoviricetes</taxon>
        <taxon>Thumleimavirales</taxon>
        <taxon>Hafunaviridae</taxon>
        <taxon>Laminvirus</taxon>
        <taxon>Laminvirus thailandense</taxon>
        <taxon>Laminvirus HRTV25</taxon>
    </lineage>
</organism>
<sequence>MGENGECGPCAKARLDRVMEDIRARREGRAPKPSGQTGLGDFV</sequence>
<protein>
    <submittedName>
        <fullName evidence="2">Uncharacterized protein</fullName>
    </submittedName>
</protein>
<evidence type="ECO:0000313" key="3">
    <source>
        <dbReference type="Proteomes" id="UP000827232"/>
    </source>
</evidence>
<dbReference type="EMBL" id="MZ334521">
    <property type="protein sequence ID" value="UBF22624.1"/>
    <property type="molecule type" value="Genomic_DNA"/>
</dbReference>
<gene>
    <name evidence="2" type="ORF">HRTV-25_gp43</name>
</gene>
<proteinExistence type="predicted"/>
<feature type="region of interest" description="Disordered" evidence="1">
    <location>
        <begin position="23"/>
        <end position="43"/>
    </location>
</feature>
<keyword evidence="3" id="KW-1185">Reference proteome</keyword>
<dbReference type="Proteomes" id="UP000827232">
    <property type="component" value="Segment"/>
</dbReference>